<feature type="transmembrane region" description="Helical" evidence="3">
    <location>
        <begin position="12"/>
        <end position="30"/>
    </location>
</feature>
<dbReference type="Gene3D" id="1.10.2010.10">
    <property type="entry name" value="Crustacean CHH/MIH/GIH neurohormone"/>
    <property type="match status" value="1"/>
</dbReference>
<keyword evidence="3" id="KW-0472">Membrane</keyword>
<keyword evidence="3" id="KW-1133">Transmembrane helix</keyword>
<keyword evidence="3" id="KW-0812">Transmembrane</keyword>
<evidence type="ECO:0000313" key="5">
    <source>
        <dbReference type="WBParaSite" id="MhA1_Contig2591.frz3.gene2"/>
    </source>
</evidence>
<dbReference type="AlphaFoldDB" id="A0A1I8BHY2"/>
<dbReference type="PANTHER" id="PTHR35981">
    <property type="entry name" value="ION TRANSPORT PEPTIDE, ISOFORM C"/>
    <property type="match status" value="1"/>
</dbReference>
<accession>A0A1I8BHY2</accession>
<comment type="similarity">
    <text evidence="1">Belongs to the arthropod CHH/MIH/GIH/VIH hormone family.</text>
</comment>
<dbReference type="InterPro" id="IPR035957">
    <property type="entry name" value="Crust_neurohorm_sf"/>
</dbReference>
<sequence>MYYTNYLNINNFSSLFYLRILTFGIIILFGTESRTLFSNENNIFLFERNLRNDGNINSQEQLIKDDITSSCSIYDNDQLHVLMDRICELCHDMFSHQLPNTRAECRSDCFRSNNFKKCLRLFKPIGDNRRNSERNKRVY</sequence>
<dbReference type="PANTHER" id="PTHR35981:SF2">
    <property type="entry name" value="ION TRANSPORT PEPTIDE, ISOFORM C"/>
    <property type="match status" value="1"/>
</dbReference>
<dbReference type="InterPro" id="IPR031098">
    <property type="entry name" value="Crust_neurohorm"/>
</dbReference>
<evidence type="ECO:0000256" key="2">
    <source>
        <dbReference type="PIRSR" id="PIRSR631098-51"/>
    </source>
</evidence>
<organism evidence="4 5">
    <name type="scientific">Meloidogyne hapla</name>
    <name type="common">Root-knot nematode worm</name>
    <dbReference type="NCBI Taxonomy" id="6305"/>
    <lineage>
        <taxon>Eukaryota</taxon>
        <taxon>Metazoa</taxon>
        <taxon>Ecdysozoa</taxon>
        <taxon>Nematoda</taxon>
        <taxon>Chromadorea</taxon>
        <taxon>Rhabditida</taxon>
        <taxon>Tylenchina</taxon>
        <taxon>Tylenchomorpha</taxon>
        <taxon>Tylenchoidea</taxon>
        <taxon>Meloidogynidae</taxon>
        <taxon>Meloidogyninae</taxon>
        <taxon>Meloidogyne</taxon>
    </lineage>
</organism>
<dbReference type="SUPFAM" id="SSF81778">
    <property type="entry name" value="Crustacean CHH/MIH/GIH neurohormone"/>
    <property type="match status" value="1"/>
</dbReference>
<protein>
    <submittedName>
        <fullName evidence="5">Uncharacterized protein</fullName>
    </submittedName>
</protein>
<evidence type="ECO:0000256" key="3">
    <source>
        <dbReference type="SAM" id="Phobius"/>
    </source>
</evidence>
<keyword evidence="2" id="KW-1015">Disulfide bond</keyword>
<dbReference type="WBParaSite" id="MhA1_Contig2591.frz3.gene2">
    <property type="protein sequence ID" value="MhA1_Contig2591.frz3.gene2"/>
    <property type="gene ID" value="MhA1_Contig2591.frz3.gene2"/>
</dbReference>
<name>A0A1I8BHY2_MELHA</name>
<dbReference type="Pfam" id="PF01147">
    <property type="entry name" value="Crust_neurohorm"/>
    <property type="match status" value="1"/>
</dbReference>
<evidence type="ECO:0000313" key="4">
    <source>
        <dbReference type="Proteomes" id="UP000095281"/>
    </source>
</evidence>
<feature type="disulfide bond" evidence="2">
    <location>
        <begin position="71"/>
        <end position="109"/>
    </location>
</feature>
<keyword evidence="4" id="KW-1185">Reference proteome</keyword>
<feature type="disulfide bond" evidence="2">
    <location>
        <begin position="90"/>
        <end position="118"/>
    </location>
</feature>
<dbReference type="GO" id="GO:0007623">
    <property type="term" value="P:circadian rhythm"/>
    <property type="evidence" value="ECO:0007669"/>
    <property type="project" value="TreeGrafter"/>
</dbReference>
<feature type="disulfide bond" evidence="2">
    <location>
        <begin position="87"/>
        <end position="105"/>
    </location>
</feature>
<dbReference type="Proteomes" id="UP000095281">
    <property type="component" value="Unplaced"/>
</dbReference>
<proteinExistence type="inferred from homology"/>
<evidence type="ECO:0000256" key="1">
    <source>
        <dbReference type="ARBA" id="ARBA00005447"/>
    </source>
</evidence>
<reference evidence="5" key="1">
    <citation type="submission" date="2016-11" db="UniProtKB">
        <authorList>
            <consortium name="WormBaseParasite"/>
        </authorList>
    </citation>
    <scope>IDENTIFICATION</scope>
</reference>